<evidence type="ECO:0000259" key="6">
    <source>
        <dbReference type="PROSITE" id="PS50106"/>
    </source>
</evidence>
<comment type="similarity">
    <text evidence="1">Belongs to the peptidase S41A family.</text>
</comment>
<reference evidence="7" key="1">
    <citation type="submission" date="2022-03" db="EMBL/GenBank/DDBJ databases">
        <title>Genome Identification and Characterization of new species Bdellovibrio reynosense LBG001 sp. nov. from a Mexico soil sample.</title>
        <authorList>
            <person name="Camilli A."/>
            <person name="Ajao Y."/>
            <person name="Guo X."/>
        </authorList>
    </citation>
    <scope>NUCLEOTIDE SEQUENCE</scope>
    <source>
        <strain evidence="7">LBG001</strain>
    </source>
</reference>
<dbReference type="Gene3D" id="3.30.750.44">
    <property type="match status" value="1"/>
</dbReference>
<dbReference type="PANTHER" id="PTHR32060:SF22">
    <property type="entry name" value="CARBOXYL-TERMINAL-PROCESSING PEPTIDASE 3, CHLOROPLASTIC"/>
    <property type="match status" value="1"/>
</dbReference>
<keyword evidence="5" id="KW-0812">Transmembrane</keyword>
<evidence type="ECO:0000256" key="3">
    <source>
        <dbReference type="ARBA" id="ARBA00022801"/>
    </source>
</evidence>
<gene>
    <name evidence="7" type="ORF">MNR06_13645</name>
</gene>
<dbReference type="Gene3D" id="3.90.226.10">
    <property type="entry name" value="2-enoyl-CoA Hydratase, Chain A, domain 1"/>
    <property type="match status" value="1"/>
</dbReference>
<dbReference type="CDD" id="cd07560">
    <property type="entry name" value="Peptidase_S41_CPP"/>
    <property type="match status" value="1"/>
</dbReference>
<dbReference type="PANTHER" id="PTHR32060">
    <property type="entry name" value="TAIL-SPECIFIC PROTEASE"/>
    <property type="match status" value="1"/>
</dbReference>
<evidence type="ECO:0000256" key="2">
    <source>
        <dbReference type="ARBA" id="ARBA00022670"/>
    </source>
</evidence>
<dbReference type="InterPro" id="IPR005151">
    <property type="entry name" value="Tail-specific_protease"/>
</dbReference>
<dbReference type="Proteomes" id="UP000830116">
    <property type="component" value="Chromosome"/>
</dbReference>
<feature type="domain" description="PDZ" evidence="6">
    <location>
        <begin position="190"/>
        <end position="256"/>
    </location>
</feature>
<dbReference type="Pfam" id="PF03572">
    <property type="entry name" value="Peptidase_S41"/>
    <property type="match status" value="1"/>
</dbReference>
<sequence length="533" mass="58689">MGVAQECHQSEDVHVFYSPRFFLVSLLVLAVGVSLSLSRDWGSAKPAKVKSSEAYWAETNLGPEALEDLLQDQTCSSSERYFLACANSVLTVANRYNLSVNADGKLVDLSQALSTDMSSEKNQLTPWKELFTAENRKASKISFLNLWNELEEKHIEVNQKSMMVGLGLNGFISVFRDPHTYLMPVSQFREVVSKADNRSTSLGITLGPWLGNFVVRKVTEGSAAKKAGIKKGDILLAINGKKTKGLLHARISELLKGEVGDWTTLVYMRDGEVKKSKLLRKEITVATVSTQIIEGIKPIGVISINKFAKGACEKVKESLTLVKKSHVRGLLLDLRDNPGGQMEEAACISGLFVGAEKKIFEVRYMEPEKTPEEYYGGEEQMFDLPMAVLINAGSASAAEIVAGALRDLNRAVLVGERTFGKGSFQEGEFWSQNKKIALFETKGFYYLPSGRSPQMRGLEPDVTVQFDNIATARESDQFMNPLRAPERKVRSLDTLLSSEDCLDLEDGESSEDVQLVKARQVLFCTGSVAGAGL</sequence>
<dbReference type="InterPro" id="IPR004447">
    <property type="entry name" value="Peptidase_S41A"/>
</dbReference>
<keyword evidence="4" id="KW-0720">Serine protease</keyword>
<dbReference type="PROSITE" id="PS50106">
    <property type="entry name" value="PDZ"/>
    <property type="match status" value="1"/>
</dbReference>
<organism evidence="7 8">
    <name type="scientific">Bdellovibrio reynosensis</name>
    <dbReference type="NCBI Taxonomy" id="2835041"/>
    <lineage>
        <taxon>Bacteria</taxon>
        <taxon>Pseudomonadati</taxon>
        <taxon>Bdellovibrionota</taxon>
        <taxon>Bdellovibrionia</taxon>
        <taxon>Bdellovibrionales</taxon>
        <taxon>Pseudobdellovibrionaceae</taxon>
        <taxon>Bdellovibrio</taxon>
    </lineage>
</organism>
<dbReference type="SUPFAM" id="SSF52096">
    <property type="entry name" value="ClpP/crotonase"/>
    <property type="match status" value="1"/>
</dbReference>
<feature type="transmembrane region" description="Helical" evidence="5">
    <location>
        <begin position="20"/>
        <end position="38"/>
    </location>
</feature>
<evidence type="ECO:0000313" key="8">
    <source>
        <dbReference type="Proteomes" id="UP000830116"/>
    </source>
</evidence>
<proteinExistence type="inferred from homology"/>
<dbReference type="RefSeq" id="WP_243536915.1">
    <property type="nucleotide sequence ID" value="NZ_CP093442.1"/>
</dbReference>
<keyword evidence="2" id="KW-0645">Protease</keyword>
<evidence type="ECO:0000256" key="5">
    <source>
        <dbReference type="SAM" id="Phobius"/>
    </source>
</evidence>
<dbReference type="SMART" id="SM00228">
    <property type="entry name" value="PDZ"/>
    <property type="match status" value="1"/>
</dbReference>
<evidence type="ECO:0000256" key="1">
    <source>
        <dbReference type="ARBA" id="ARBA00009179"/>
    </source>
</evidence>
<dbReference type="InterPro" id="IPR036034">
    <property type="entry name" value="PDZ_sf"/>
</dbReference>
<accession>A0ABY4C6Z7</accession>
<dbReference type="InterPro" id="IPR001478">
    <property type="entry name" value="PDZ"/>
</dbReference>
<keyword evidence="5" id="KW-0472">Membrane</keyword>
<evidence type="ECO:0000256" key="4">
    <source>
        <dbReference type="ARBA" id="ARBA00022825"/>
    </source>
</evidence>
<evidence type="ECO:0000313" key="7">
    <source>
        <dbReference type="EMBL" id="UOF00741.1"/>
    </source>
</evidence>
<dbReference type="Gene3D" id="2.30.42.10">
    <property type="match status" value="1"/>
</dbReference>
<keyword evidence="3" id="KW-0378">Hydrolase</keyword>
<dbReference type="SMART" id="SM00245">
    <property type="entry name" value="TSPc"/>
    <property type="match status" value="1"/>
</dbReference>
<keyword evidence="8" id="KW-1185">Reference proteome</keyword>
<dbReference type="Pfam" id="PF13180">
    <property type="entry name" value="PDZ_2"/>
    <property type="match status" value="1"/>
</dbReference>
<dbReference type="InterPro" id="IPR029045">
    <property type="entry name" value="ClpP/crotonase-like_dom_sf"/>
</dbReference>
<name>A0ABY4C6Z7_9BACT</name>
<protein>
    <submittedName>
        <fullName evidence="7">S41 family peptidase</fullName>
    </submittedName>
</protein>
<dbReference type="EMBL" id="CP093442">
    <property type="protein sequence ID" value="UOF00741.1"/>
    <property type="molecule type" value="Genomic_DNA"/>
</dbReference>
<dbReference type="SUPFAM" id="SSF50156">
    <property type="entry name" value="PDZ domain-like"/>
    <property type="match status" value="1"/>
</dbReference>
<keyword evidence="5" id="KW-1133">Transmembrane helix</keyword>